<evidence type="ECO:0000256" key="1">
    <source>
        <dbReference type="SAM" id="MobiDB-lite"/>
    </source>
</evidence>
<evidence type="ECO:0000313" key="3">
    <source>
        <dbReference type="EMBL" id="BAD31475.1"/>
    </source>
</evidence>
<dbReference type="EMBL" id="AP005473">
    <property type="protein sequence ID" value="BAD31475.1"/>
    <property type="molecule type" value="Genomic_DNA"/>
</dbReference>
<sequence length="137" mass="15051">MNPPIWTAKIKLVAIQSSGRRTPSDQNCVAQIGDRLPVGLVHFYKIAPAWVLPIRILSASSSRSSPAPPRRRRHRLHRPPPLLEPGCPSIRSSNPRIHRRAGGNFLSTPFPSRCCNAATKGKLDGNHGSVRTGRREG</sequence>
<reference evidence="4" key="4">
    <citation type="journal article" date="2008" name="Nucleic Acids Res.">
        <title>The rice annotation project database (RAP-DB): 2008 update.</title>
        <authorList>
            <consortium name="The rice annotation project (RAP)"/>
        </authorList>
    </citation>
    <scope>GENOME REANNOTATION</scope>
    <source>
        <strain evidence="4">cv. Nipponbare</strain>
    </source>
</reference>
<gene>
    <name evidence="2" type="primary">OJ1343_B12.138</name>
    <name evidence="3" type="ORF">OSJNBa0077B15.116</name>
</gene>
<evidence type="ECO:0000313" key="2">
    <source>
        <dbReference type="EMBL" id="BAC19975.1"/>
    </source>
</evidence>
<name>Q8H5C2_ORYSJ</name>
<accession>Q8H5C2</accession>
<evidence type="ECO:0000313" key="4">
    <source>
        <dbReference type="Proteomes" id="UP000000763"/>
    </source>
</evidence>
<dbReference type="AlphaFoldDB" id="Q8H5C2"/>
<proteinExistence type="predicted"/>
<feature type="compositionally biased region" description="Basic residues" evidence="1">
    <location>
        <begin position="69"/>
        <end position="78"/>
    </location>
</feature>
<protein>
    <submittedName>
        <fullName evidence="2">Uncharacterized protein</fullName>
    </submittedName>
</protein>
<dbReference type="EMBL" id="AP003824">
    <property type="protein sequence ID" value="BAC19975.1"/>
    <property type="molecule type" value="Genomic_DNA"/>
</dbReference>
<feature type="region of interest" description="Disordered" evidence="1">
    <location>
        <begin position="60"/>
        <end position="104"/>
    </location>
</feature>
<reference evidence="4" key="3">
    <citation type="journal article" date="2005" name="Nature">
        <title>The map-based sequence of the rice genome.</title>
        <authorList>
            <consortium name="International rice genome sequencing project (IRGSP)"/>
            <person name="Matsumoto T."/>
            <person name="Wu J."/>
            <person name="Kanamori H."/>
            <person name="Katayose Y."/>
            <person name="Fujisawa M."/>
            <person name="Namiki N."/>
            <person name="Mizuno H."/>
            <person name="Yamamoto K."/>
            <person name="Antonio B.A."/>
            <person name="Baba T."/>
            <person name="Sakata K."/>
            <person name="Nagamura Y."/>
            <person name="Aoki H."/>
            <person name="Arikawa K."/>
            <person name="Arita K."/>
            <person name="Bito T."/>
            <person name="Chiden Y."/>
            <person name="Fujitsuka N."/>
            <person name="Fukunaka R."/>
            <person name="Hamada M."/>
            <person name="Harada C."/>
            <person name="Hayashi A."/>
            <person name="Hijishita S."/>
            <person name="Honda M."/>
            <person name="Hosokawa S."/>
            <person name="Ichikawa Y."/>
            <person name="Idonuma A."/>
            <person name="Iijima M."/>
            <person name="Ikeda M."/>
            <person name="Ikeno M."/>
            <person name="Ito K."/>
            <person name="Ito S."/>
            <person name="Ito T."/>
            <person name="Ito Y."/>
            <person name="Ito Y."/>
            <person name="Iwabuchi A."/>
            <person name="Kamiya K."/>
            <person name="Karasawa W."/>
            <person name="Kurita K."/>
            <person name="Katagiri S."/>
            <person name="Kikuta A."/>
            <person name="Kobayashi H."/>
            <person name="Kobayashi N."/>
            <person name="Machita K."/>
            <person name="Maehara T."/>
            <person name="Masukawa M."/>
            <person name="Mizubayashi T."/>
            <person name="Mukai Y."/>
            <person name="Nagasaki H."/>
            <person name="Nagata Y."/>
            <person name="Naito S."/>
            <person name="Nakashima M."/>
            <person name="Nakama Y."/>
            <person name="Nakamichi Y."/>
            <person name="Nakamura M."/>
            <person name="Meguro A."/>
            <person name="Negishi M."/>
            <person name="Ohta I."/>
            <person name="Ohta T."/>
            <person name="Okamoto M."/>
            <person name="Ono N."/>
            <person name="Saji S."/>
            <person name="Sakaguchi M."/>
            <person name="Sakai K."/>
            <person name="Shibata M."/>
            <person name="Shimokawa T."/>
            <person name="Song J."/>
            <person name="Takazaki Y."/>
            <person name="Terasawa K."/>
            <person name="Tsugane M."/>
            <person name="Tsuji K."/>
            <person name="Ueda S."/>
            <person name="Waki K."/>
            <person name="Yamagata H."/>
            <person name="Yamamoto M."/>
            <person name="Yamamoto S."/>
            <person name="Yamane H."/>
            <person name="Yoshiki S."/>
            <person name="Yoshihara R."/>
            <person name="Yukawa K."/>
            <person name="Zhong H."/>
            <person name="Yano M."/>
            <person name="Yuan Q."/>
            <person name="Ouyang S."/>
            <person name="Liu J."/>
            <person name="Jones K.M."/>
            <person name="Gansberger K."/>
            <person name="Moffat K."/>
            <person name="Hill J."/>
            <person name="Bera J."/>
            <person name="Fadrosh D."/>
            <person name="Jin S."/>
            <person name="Johri S."/>
            <person name="Kim M."/>
            <person name="Overton L."/>
            <person name="Reardon M."/>
            <person name="Tsitrin T."/>
            <person name="Vuong H."/>
            <person name="Weaver B."/>
            <person name="Ciecko A."/>
            <person name="Tallon L."/>
            <person name="Jackson J."/>
            <person name="Pai G."/>
            <person name="Aken S.V."/>
            <person name="Utterback T."/>
            <person name="Reidmuller S."/>
            <person name="Feldblyum T."/>
            <person name="Hsiao J."/>
            <person name="Zismann V."/>
            <person name="Iobst S."/>
            <person name="de Vazeille A.R."/>
            <person name="Buell C.R."/>
            <person name="Ying K."/>
            <person name="Li Y."/>
            <person name="Lu T."/>
            <person name="Huang Y."/>
            <person name="Zhao Q."/>
            <person name="Feng Q."/>
            <person name="Zhang L."/>
            <person name="Zhu J."/>
            <person name="Weng Q."/>
            <person name="Mu J."/>
            <person name="Lu Y."/>
            <person name="Fan D."/>
            <person name="Liu Y."/>
            <person name="Guan J."/>
            <person name="Zhang Y."/>
            <person name="Yu S."/>
            <person name="Liu X."/>
            <person name="Zhang Y."/>
            <person name="Hong G."/>
            <person name="Han B."/>
            <person name="Choisne N."/>
            <person name="Demange N."/>
            <person name="Orjeda G."/>
            <person name="Samain S."/>
            <person name="Cattolico L."/>
            <person name="Pelletier E."/>
            <person name="Couloux A."/>
            <person name="Segurens B."/>
            <person name="Wincker P."/>
            <person name="D'Hont A."/>
            <person name="Scarpelli C."/>
            <person name="Weissenbach J."/>
            <person name="Salanoubat M."/>
            <person name="Quetier F."/>
            <person name="Yu Y."/>
            <person name="Kim H.R."/>
            <person name="Rambo T."/>
            <person name="Currie J."/>
            <person name="Collura K."/>
            <person name="Luo M."/>
            <person name="Yang T."/>
            <person name="Ammiraju J.S.S."/>
            <person name="Engler F."/>
            <person name="Soderlund C."/>
            <person name="Wing R.A."/>
            <person name="Palmer L.E."/>
            <person name="de la Bastide M."/>
            <person name="Spiegel L."/>
            <person name="Nascimento L."/>
            <person name="Zutavern T."/>
            <person name="O'Shaughnessy A."/>
            <person name="Dike S."/>
            <person name="Dedhia N."/>
            <person name="Preston R."/>
            <person name="Balija V."/>
            <person name="McCombie W.R."/>
            <person name="Chow T."/>
            <person name="Chen H."/>
            <person name="Chung M."/>
            <person name="Chen C."/>
            <person name="Shaw J."/>
            <person name="Wu H."/>
            <person name="Hsiao K."/>
            <person name="Chao Y."/>
            <person name="Chu M."/>
            <person name="Cheng C."/>
            <person name="Hour A."/>
            <person name="Lee P."/>
            <person name="Lin S."/>
            <person name="Lin Y."/>
            <person name="Liou J."/>
            <person name="Liu S."/>
            <person name="Hsing Y."/>
            <person name="Raghuvanshi S."/>
            <person name="Mohanty A."/>
            <person name="Bharti A.K."/>
            <person name="Gaur A."/>
            <person name="Gupta V."/>
            <person name="Kumar D."/>
            <person name="Ravi V."/>
            <person name="Vij S."/>
            <person name="Kapur A."/>
            <person name="Khurana P."/>
            <person name="Khurana P."/>
            <person name="Khurana J.P."/>
            <person name="Tyagi A.K."/>
            <person name="Gaikwad K."/>
            <person name="Singh A."/>
            <person name="Dalal V."/>
            <person name="Srivastava S."/>
            <person name="Dixit A."/>
            <person name="Pal A.K."/>
            <person name="Ghazi I.A."/>
            <person name="Yadav M."/>
            <person name="Pandit A."/>
            <person name="Bhargava A."/>
            <person name="Sureshbabu K."/>
            <person name="Batra K."/>
            <person name="Sharma T.R."/>
            <person name="Mohapatra T."/>
            <person name="Singh N.K."/>
            <person name="Messing J."/>
            <person name="Nelson A.B."/>
            <person name="Fuks G."/>
            <person name="Kavchok S."/>
            <person name="Keizer G."/>
            <person name="Linton E."/>
            <person name="Llaca V."/>
            <person name="Song R."/>
            <person name="Tanyolac B."/>
            <person name="Young S."/>
            <person name="Ho-Il K."/>
            <person name="Hahn J.H."/>
            <person name="Sangsakoo G."/>
            <person name="Vanavichit A."/>
            <person name="de Mattos Luiz.A.T."/>
            <person name="Zimmer P.D."/>
            <person name="Malone G."/>
            <person name="Dellagostin O."/>
            <person name="de Oliveira A.C."/>
            <person name="Bevan M."/>
            <person name="Bancroft I."/>
            <person name="Minx P."/>
            <person name="Cordum H."/>
            <person name="Wilson R."/>
            <person name="Cheng Z."/>
            <person name="Jin W."/>
            <person name="Jiang J."/>
            <person name="Leong S.A."/>
            <person name="Iwama H."/>
            <person name="Gojobori T."/>
            <person name="Itoh T."/>
            <person name="Niimura Y."/>
            <person name="Fujii Y."/>
            <person name="Habara T."/>
            <person name="Sakai H."/>
            <person name="Sato Y."/>
            <person name="Wilson G."/>
            <person name="Kumar K."/>
            <person name="McCouch S."/>
            <person name="Juretic N."/>
            <person name="Hoen D."/>
            <person name="Wright S."/>
            <person name="Bruskiewich R."/>
            <person name="Bureau T."/>
            <person name="Miyao A."/>
            <person name="Hirochika H."/>
            <person name="Nishikawa T."/>
            <person name="Kadowaki K."/>
            <person name="Sugiura M."/>
            <person name="Burr B."/>
            <person name="Sasaki T."/>
        </authorList>
    </citation>
    <scope>NUCLEOTIDE SEQUENCE [LARGE SCALE GENOMIC DNA]</scope>
    <source>
        <strain evidence="4">cv. Nipponbare</strain>
    </source>
</reference>
<reference evidence="2" key="1">
    <citation type="submission" date="2001-07" db="EMBL/GenBank/DDBJ databases">
        <title>Oryza sativa nipponbare(GA3) genomic DNA, chromosome 7, BAC clone:OJ1343_B12.</title>
        <authorList>
            <person name="Sasaki T."/>
            <person name="Matsumoto T."/>
            <person name="Yamamoto K."/>
        </authorList>
    </citation>
    <scope>NUCLEOTIDE SEQUENCE</scope>
</reference>
<reference evidence="3" key="2">
    <citation type="submission" date="2002-06" db="EMBL/GenBank/DDBJ databases">
        <title>Oryza sativa nipponbare(GA3) genomic DNA, chromosome 7, BAC clone:OSJNBa0077B15.</title>
        <authorList>
            <person name="Sasaki T."/>
            <person name="Matsumoto T."/>
            <person name="Katayose Y."/>
        </authorList>
    </citation>
    <scope>NUCLEOTIDE SEQUENCE</scope>
</reference>
<organism evidence="2 4">
    <name type="scientific">Oryza sativa subsp. japonica</name>
    <name type="common">Rice</name>
    <dbReference type="NCBI Taxonomy" id="39947"/>
    <lineage>
        <taxon>Eukaryota</taxon>
        <taxon>Viridiplantae</taxon>
        <taxon>Streptophyta</taxon>
        <taxon>Embryophyta</taxon>
        <taxon>Tracheophyta</taxon>
        <taxon>Spermatophyta</taxon>
        <taxon>Magnoliopsida</taxon>
        <taxon>Liliopsida</taxon>
        <taxon>Poales</taxon>
        <taxon>Poaceae</taxon>
        <taxon>BOP clade</taxon>
        <taxon>Oryzoideae</taxon>
        <taxon>Oryzeae</taxon>
        <taxon>Oryzinae</taxon>
        <taxon>Oryza</taxon>
        <taxon>Oryza sativa</taxon>
    </lineage>
</organism>
<dbReference type="Proteomes" id="UP000000763">
    <property type="component" value="Chromosome 7"/>
</dbReference>